<feature type="transmembrane region" description="Helical" evidence="1">
    <location>
        <begin position="32"/>
        <end position="52"/>
    </location>
</feature>
<dbReference type="Proteomes" id="UP000198510">
    <property type="component" value="Unassembled WGS sequence"/>
</dbReference>
<keyword evidence="3" id="KW-1185">Reference proteome</keyword>
<sequence>MKDFARVFILIALVAASVAGFAYLAFRIGYMGMALLQLAVSTAIIILFIRYVGRSHRPPDV</sequence>
<evidence type="ECO:0000313" key="2">
    <source>
        <dbReference type="EMBL" id="SDM05771.1"/>
    </source>
</evidence>
<feature type="transmembrane region" description="Helical" evidence="1">
    <location>
        <begin position="7"/>
        <end position="26"/>
    </location>
</feature>
<proteinExistence type="predicted"/>
<evidence type="ECO:0000313" key="3">
    <source>
        <dbReference type="Proteomes" id="UP000198510"/>
    </source>
</evidence>
<keyword evidence="1" id="KW-0812">Transmembrane</keyword>
<keyword evidence="1" id="KW-0472">Membrane</keyword>
<name>A0A1G9Q4U9_9BACT</name>
<evidence type="ECO:0000256" key="1">
    <source>
        <dbReference type="SAM" id="Phobius"/>
    </source>
</evidence>
<gene>
    <name evidence="2" type="ORF">SAMN05421823_11033</name>
</gene>
<dbReference type="RefSeq" id="WP_089685996.1">
    <property type="nucleotide sequence ID" value="NZ_FNFO01000010.1"/>
</dbReference>
<protein>
    <submittedName>
        <fullName evidence="2">Uncharacterized protein</fullName>
    </submittedName>
</protein>
<keyword evidence="1" id="KW-1133">Transmembrane helix</keyword>
<dbReference type="AlphaFoldDB" id="A0A1G9Q4U9"/>
<dbReference type="EMBL" id="FNFO01000010">
    <property type="protein sequence ID" value="SDM05771.1"/>
    <property type="molecule type" value="Genomic_DNA"/>
</dbReference>
<organism evidence="2 3">
    <name type="scientific">Catalinimonas alkaloidigena</name>
    <dbReference type="NCBI Taxonomy" id="1075417"/>
    <lineage>
        <taxon>Bacteria</taxon>
        <taxon>Pseudomonadati</taxon>
        <taxon>Bacteroidota</taxon>
        <taxon>Cytophagia</taxon>
        <taxon>Cytophagales</taxon>
        <taxon>Catalimonadaceae</taxon>
        <taxon>Catalinimonas</taxon>
    </lineage>
</organism>
<reference evidence="2 3" key="1">
    <citation type="submission" date="2016-10" db="EMBL/GenBank/DDBJ databases">
        <authorList>
            <person name="de Groot N.N."/>
        </authorList>
    </citation>
    <scope>NUCLEOTIDE SEQUENCE [LARGE SCALE GENOMIC DNA]</scope>
    <source>
        <strain evidence="2 3">DSM 25186</strain>
    </source>
</reference>
<accession>A0A1G9Q4U9</accession>